<feature type="domain" description="Lipoyl-binding" evidence="2">
    <location>
        <begin position="1"/>
        <end position="69"/>
    </location>
</feature>
<dbReference type="Proteomes" id="UP000095209">
    <property type="component" value="Unassembled WGS sequence"/>
</dbReference>
<organism evidence="3 4">
    <name type="scientific">Bacillus solimangrovi</name>
    <dbReference type="NCBI Taxonomy" id="1305675"/>
    <lineage>
        <taxon>Bacteria</taxon>
        <taxon>Bacillati</taxon>
        <taxon>Bacillota</taxon>
        <taxon>Bacilli</taxon>
        <taxon>Bacillales</taxon>
        <taxon>Bacillaceae</taxon>
        <taxon>Bacillus</taxon>
    </lineage>
</organism>
<keyword evidence="1" id="KW-0092">Biotin</keyword>
<dbReference type="Gene3D" id="2.40.50.100">
    <property type="match status" value="1"/>
</dbReference>
<comment type="caution">
    <text evidence="3">The sequence shown here is derived from an EMBL/GenBank/DDBJ whole genome shotgun (WGS) entry which is preliminary data.</text>
</comment>
<name>A0A1E5LCL9_9BACI</name>
<dbReference type="InterPro" id="IPR000089">
    <property type="entry name" value="Biotin_lipoyl"/>
</dbReference>
<dbReference type="SUPFAM" id="SSF51230">
    <property type="entry name" value="Single hybrid motif"/>
    <property type="match status" value="1"/>
</dbReference>
<sequence length="71" mass="7675">MKVTAPMSGNVWKVLVEEGHHIQAGDVVVILESMKMEIPIESTTSGVVKTVHVTESSFIQENDLVIEVGGI</sequence>
<dbReference type="InterPro" id="IPR011053">
    <property type="entry name" value="Single_hybrid_motif"/>
</dbReference>
<keyword evidence="4" id="KW-1185">Reference proteome</keyword>
<dbReference type="RefSeq" id="WP_069718112.1">
    <property type="nucleotide sequence ID" value="NZ_MJEH01000044.1"/>
</dbReference>
<protein>
    <submittedName>
        <fullName evidence="3">Acetyl-CoA carboxylase biotin carboxyl carrier protein subunit</fullName>
    </submittedName>
</protein>
<dbReference type="InterPro" id="IPR050709">
    <property type="entry name" value="Biotin_Carboxyl_Carrier/Decarb"/>
</dbReference>
<evidence type="ECO:0000256" key="1">
    <source>
        <dbReference type="ARBA" id="ARBA00023267"/>
    </source>
</evidence>
<gene>
    <name evidence="3" type="ORF">BFG57_03565</name>
</gene>
<evidence type="ECO:0000313" key="3">
    <source>
        <dbReference type="EMBL" id="OEH91827.1"/>
    </source>
</evidence>
<evidence type="ECO:0000313" key="4">
    <source>
        <dbReference type="Proteomes" id="UP000095209"/>
    </source>
</evidence>
<dbReference type="PANTHER" id="PTHR45266">
    <property type="entry name" value="OXALOACETATE DECARBOXYLASE ALPHA CHAIN"/>
    <property type="match status" value="1"/>
</dbReference>
<proteinExistence type="predicted"/>
<dbReference type="PANTHER" id="PTHR45266:SF3">
    <property type="entry name" value="OXALOACETATE DECARBOXYLASE ALPHA CHAIN"/>
    <property type="match status" value="1"/>
</dbReference>
<reference evidence="3 4" key="1">
    <citation type="submission" date="2016-08" db="EMBL/GenBank/DDBJ databases">
        <title>Genome of Bacillus solimangrovi GH2-4.</title>
        <authorList>
            <person name="Lim S."/>
            <person name="Kim B.-C."/>
        </authorList>
    </citation>
    <scope>NUCLEOTIDE SEQUENCE [LARGE SCALE GENOMIC DNA]</scope>
    <source>
        <strain evidence="3 4">GH2-4</strain>
    </source>
</reference>
<dbReference type="STRING" id="1305675.BFG57_03565"/>
<accession>A0A1E5LCL9</accession>
<dbReference type="PROSITE" id="PS50968">
    <property type="entry name" value="BIOTINYL_LIPOYL"/>
    <property type="match status" value="1"/>
</dbReference>
<dbReference type="AlphaFoldDB" id="A0A1E5LCL9"/>
<evidence type="ECO:0000259" key="2">
    <source>
        <dbReference type="PROSITE" id="PS50968"/>
    </source>
</evidence>
<dbReference type="FunFam" id="2.40.50.100:FF:000003">
    <property type="entry name" value="Acetyl-CoA carboxylase biotin carboxyl carrier protein"/>
    <property type="match status" value="1"/>
</dbReference>
<dbReference type="OrthoDB" id="163546at2"/>
<dbReference type="EMBL" id="MJEH01000044">
    <property type="protein sequence ID" value="OEH91827.1"/>
    <property type="molecule type" value="Genomic_DNA"/>
</dbReference>
<dbReference type="Pfam" id="PF00364">
    <property type="entry name" value="Biotin_lipoyl"/>
    <property type="match status" value="1"/>
</dbReference>
<dbReference type="CDD" id="cd06850">
    <property type="entry name" value="biotinyl_domain"/>
    <property type="match status" value="1"/>
</dbReference>